<organism evidence="1 2">
    <name type="scientific">Arthrobacter rhombi</name>
    <dbReference type="NCBI Taxonomy" id="71253"/>
    <lineage>
        <taxon>Bacteria</taxon>
        <taxon>Bacillati</taxon>
        <taxon>Actinomycetota</taxon>
        <taxon>Actinomycetes</taxon>
        <taxon>Micrococcales</taxon>
        <taxon>Micrococcaceae</taxon>
        <taxon>Arthrobacter</taxon>
    </lineage>
</organism>
<evidence type="ECO:0000313" key="2">
    <source>
        <dbReference type="Proteomes" id="UP000195913"/>
    </source>
</evidence>
<sequence length="97" mass="10906">MSECSAKGTPAKVDNAVELPDLGTYFRRERGMSRRKAQFTAREVYRDESLSRRILPSGWHEAIYPPAVGYVRTARVLAEPFTPEQHAAWLKAGGDRA</sequence>
<evidence type="ECO:0000313" key="1">
    <source>
        <dbReference type="EMBL" id="SJM62801.1"/>
    </source>
</evidence>
<keyword evidence="2" id="KW-1185">Reference proteome</keyword>
<dbReference type="Proteomes" id="UP000195913">
    <property type="component" value="Unassembled WGS sequence"/>
</dbReference>
<name>A0A1R4G3P9_9MICC</name>
<dbReference type="AlphaFoldDB" id="A0A1R4G3P9"/>
<protein>
    <submittedName>
        <fullName evidence="1">Uncharacterized protein</fullName>
    </submittedName>
</protein>
<dbReference type="RefSeq" id="WP_086997693.1">
    <property type="nucleotide sequence ID" value="NZ_FUHW01000027.1"/>
</dbReference>
<gene>
    <name evidence="1" type="ORF">FM101_07480</name>
</gene>
<accession>A0A1R4G3P9</accession>
<dbReference type="EMBL" id="FUHW01000027">
    <property type="protein sequence ID" value="SJM62801.1"/>
    <property type="molecule type" value="Genomic_DNA"/>
</dbReference>
<proteinExistence type="predicted"/>
<reference evidence="1 2" key="1">
    <citation type="submission" date="2017-02" db="EMBL/GenBank/DDBJ databases">
        <authorList>
            <person name="Peterson S.W."/>
        </authorList>
    </citation>
    <scope>NUCLEOTIDE SEQUENCE [LARGE SCALE GENOMIC DNA]</scope>
    <source>
        <strain evidence="1 2">B Ar 00.02</strain>
    </source>
</reference>